<feature type="compositionally biased region" description="Polar residues" evidence="5">
    <location>
        <begin position="69"/>
        <end position="87"/>
    </location>
</feature>
<evidence type="ECO:0000256" key="5">
    <source>
        <dbReference type="SAM" id="MobiDB-lite"/>
    </source>
</evidence>
<dbReference type="GO" id="GO:0016925">
    <property type="term" value="P:protein sumoylation"/>
    <property type="evidence" value="ECO:0007669"/>
    <property type="project" value="TreeGrafter"/>
</dbReference>
<dbReference type="GO" id="GO:0008270">
    <property type="term" value="F:zinc ion binding"/>
    <property type="evidence" value="ECO:0007669"/>
    <property type="project" value="UniProtKB-KW"/>
</dbReference>
<evidence type="ECO:0000313" key="7">
    <source>
        <dbReference type="EMBL" id="TKA78328.1"/>
    </source>
</evidence>
<feature type="region of interest" description="Disordered" evidence="5">
    <location>
        <begin position="741"/>
        <end position="760"/>
    </location>
</feature>
<comment type="caution">
    <text evidence="7">The sequence shown here is derived from an EMBL/GenBank/DDBJ whole genome shotgun (WGS) entry which is preliminary data.</text>
</comment>
<evidence type="ECO:0000313" key="8">
    <source>
        <dbReference type="Proteomes" id="UP000309340"/>
    </source>
</evidence>
<gene>
    <name evidence="7" type="ORF">B0A55_03625</name>
</gene>
<feature type="compositionally biased region" description="Polar residues" evidence="5">
    <location>
        <begin position="48"/>
        <end position="60"/>
    </location>
</feature>
<feature type="compositionally biased region" description="Low complexity" evidence="5">
    <location>
        <begin position="428"/>
        <end position="442"/>
    </location>
</feature>
<feature type="compositionally biased region" description="Low complexity" evidence="5">
    <location>
        <begin position="1"/>
        <end position="10"/>
    </location>
</feature>
<dbReference type="GO" id="GO:0061665">
    <property type="term" value="F:SUMO ligase activity"/>
    <property type="evidence" value="ECO:0007669"/>
    <property type="project" value="TreeGrafter"/>
</dbReference>
<feature type="domain" description="SP-RING-type" evidence="6">
    <location>
        <begin position="759"/>
        <end position="851"/>
    </location>
</feature>
<dbReference type="STRING" id="329884.A0A4U0XRT9"/>
<name>A0A4U0XRT9_9PEZI</name>
<feature type="region of interest" description="Disordered" evidence="5">
    <location>
        <begin position="1"/>
        <end position="31"/>
    </location>
</feature>
<evidence type="ECO:0000256" key="2">
    <source>
        <dbReference type="ARBA" id="ARBA00022771"/>
    </source>
</evidence>
<reference evidence="7 8" key="1">
    <citation type="submission" date="2017-03" db="EMBL/GenBank/DDBJ databases">
        <title>Genomes of endolithic fungi from Antarctica.</title>
        <authorList>
            <person name="Coleine C."/>
            <person name="Masonjones S."/>
            <person name="Stajich J.E."/>
        </authorList>
    </citation>
    <scope>NUCLEOTIDE SEQUENCE [LARGE SCALE GENOMIC DNA]</scope>
    <source>
        <strain evidence="7 8">CCFEE 5184</strain>
    </source>
</reference>
<dbReference type="Gene3D" id="3.30.40.10">
    <property type="entry name" value="Zinc/RING finger domain, C3HC4 (zinc finger)"/>
    <property type="match status" value="1"/>
</dbReference>
<dbReference type="GO" id="GO:0000785">
    <property type="term" value="C:chromatin"/>
    <property type="evidence" value="ECO:0007669"/>
    <property type="project" value="TreeGrafter"/>
</dbReference>
<evidence type="ECO:0000259" key="6">
    <source>
        <dbReference type="PROSITE" id="PS51044"/>
    </source>
</evidence>
<dbReference type="InterPro" id="IPR013083">
    <property type="entry name" value="Znf_RING/FYVE/PHD"/>
</dbReference>
<proteinExistence type="predicted"/>
<dbReference type="PROSITE" id="PS51044">
    <property type="entry name" value="ZF_SP_RING"/>
    <property type="match status" value="1"/>
</dbReference>
<dbReference type="PANTHER" id="PTHR10782">
    <property type="entry name" value="ZINC FINGER MIZ DOMAIN-CONTAINING PROTEIN"/>
    <property type="match status" value="1"/>
</dbReference>
<feature type="region of interest" description="Disordered" evidence="5">
    <location>
        <begin position="427"/>
        <end position="460"/>
    </location>
</feature>
<keyword evidence="1" id="KW-0479">Metal-binding</keyword>
<feature type="region of interest" description="Disordered" evidence="5">
    <location>
        <begin position="48"/>
        <end position="105"/>
    </location>
</feature>
<organism evidence="7 8">
    <name type="scientific">Friedmanniomyces simplex</name>
    <dbReference type="NCBI Taxonomy" id="329884"/>
    <lineage>
        <taxon>Eukaryota</taxon>
        <taxon>Fungi</taxon>
        <taxon>Dikarya</taxon>
        <taxon>Ascomycota</taxon>
        <taxon>Pezizomycotina</taxon>
        <taxon>Dothideomycetes</taxon>
        <taxon>Dothideomycetidae</taxon>
        <taxon>Mycosphaerellales</taxon>
        <taxon>Teratosphaeriaceae</taxon>
        <taxon>Friedmanniomyces</taxon>
    </lineage>
</organism>
<dbReference type="Proteomes" id="UP000309340">
    <property type="component" value="Unassembled WGS sequence"/>
</dbReference>
<keyword evidence="3" id="KW-0862">Zinc</keyword>
<feature type="compositionally biased region" description="Pro residues" evidence="5">
    <location>
        <begin position="508"/>
        <end position="521"/>
    </location>
</feature>
<dbReference type="EMBL" id="NAJQ01000115">
    <property type="protein sequence ID" value="TKA78328.1"/>
    <property type="molecule type" value="Genomic_DNA"/>
</dbReference>
<protein>
    <recommendedName>
        <fullName evidence="6">SP-RING-type domain-containing protein</fullName>
    </recommendedName>
</protein>
<dbReference type="AlphaFoldDB" id="A0A4U0XRT9"/>
<keyword evidence="2 4" id="KW-0863">Zinc-finger</keyword>
<dbReference type="InterPro" id="IPR004181">
    <property type="entry name" value="Znf_MIZ"/>
</dbReference>
<accession>A0A4U0XRT9</accession>
<evidence type="ECO:0000256" key="4">
    <source>
        <dbReference type="PROSITE-ProRule" id="PRU00452"/>
    </source>
</evidence>
<feature type="region of interest" description="Disordered" evidence="5">
    <location>
        <begin position="491"/>
        <end position="548"/>
    </location>
</feature>
<feature type="compositionally biased region" description="Polar residues" evidence="5">
    <location>
        <begin position="20"/>
        <end position="31"/>
    </location>
</feature>
<keyword evidence="8" id="KW-1185">Reference proteome</keyword>
<sequence>MAAPAVAARRGPGRPRKDLTTGQSGGLSPTMRQTLQMDLARTSQLYNNAQVQPRRVSSGSGPAVRGSARLQTQANAPSPLQRAQSHYLSPGVPSPVPGGRPASLQPALNANAQCAMVGQAHAFVPPTTQPPGASHQHFAQLFNMPALLEQMDARLHQLALADPDVTKYHGDQGRLNLLKEAVRLQDSFYMVLSQLFCLRTTSPSSLPQAVSHIVVSEVSWRQLEALLCSNESLLAPNVAWFAEFPSPIMKIYSSEHPGFKAAYEAQVRAVADYLIKLPQQWHAMTEASIIRQAPPLTEDMVEQLSLHSPILQNTAFRAIARIYFAAAHLSNMEDGIEALVQLHRADQTQYAQGMRRSVAQKNNAYLAYRLLFNRWKQYDEWAKRHSERQHDPTYEFRGQSLIPFQIPLESLAAFGLQVLSSRITPISQAQPQQQQQQQQPHAHPVRQRQGSMSEQPPNPVPLQQLAMAQQSAHALANGQAWFRNAAHGSPLQVPHTAATTPQGGPARTPQPRPFLNPPIPQPTRLLPGANDGARPQPTHPDSTRSALHQAHLRDPTLVAAKVGEEIPKLYRQVETVCLSPTRIHEKRPTQLLTFELGDDCVATLPKQAVDGSGAPPRETLTEASRQYRLRCCKIDLKMGFPNLSSWVEADNIWPDTVYFDFNGEPLDPRRKLQHGRSLPVDLTHLVQPGSNELKVTVNRTTTDTTPFDHAVAVEMVGVISHETLVSTLRTIPAKDSLASMQQSLNGPSASDSNDDDDHDDVKMISNSLTIKLFDPFSGNKIFDTPVRGELCLHRDPFDLDVFLSTREPRGHGAETPSAVDTWRCPICRKDVRPNILVQDGFLMEVRRELEAKGLLGTSRAIVVSADGTWRVKEEERKGVRSASLEREERARVVKVAKPPPVVIELD</sequence>
<dbReference type="PANTHER" id="PTHR10782:SF4">
    <property type="entry name" value="TONALLI, ISOFORM E"/>
    <property type="match status" value="1"/>
</dbReference>
<evidence type="ECO:0000256" key="3">
    <source>
        <dbReference type="ARBA" id="ARBA00022833"/>
    </source>
</evidence>
<evidence type="ECO:0000256" key="1">
    <source>
        <dbReference type="ARBA" id="ARBA00022723"/>
    </source>
</evidence>
<dbReference type="OrthoDB" id="27975at2759"/>